<accession>A0A2B7XQ88</accession>
<keyword evidence="3" id="KW-1185">Reference proteome</keyword>
<dbReference type="OrthoDB" id="3857075at2759"/>
<proteinExistence type="predicted"/>
<sequence length="189" mass="20962">MIASLSKLGSVLVAALLVSSTAYAIPDGGIEHDDYNSNSTTTLSKRGEDCDFAKYHWADVDCYYDFHKSHGGWLNYVVKIQPIGQDNRDGGWCRGIIDNIMGECGRFPDGGNRPSDDWKGCSDWYTANLHDPATGQVRKSSGLDLNFHYNWPWDEGEDATGCIGRAIEKATCAGAFTFKNDKCYKRRDA</sequence>
<dbReference type="EMBL" id="PDNB01000040">
    <property type="protein sequence ID" value="PGH13934.1"/>
    <property type="molecule type" value="Genomic_DNA"/>
</dbReference>
<reference evidence="2 3" key="1">
    <citation type="submission" date="2017-10" db="EMBL/GenBank/DDBJ databases">
        <title>Comparative genomics in systemic dimorphic fungi from Ajellomycetaceae.</title>
        <authorList>
            <person name="Munoz J.F."/>
            <person name="Mcewen J.G."/>
            <person name="Clay O.K."/>
            <person name="Cuomo C.A."/>
        </authorList>
    </citation>
    <scope>NUCLEOTIDE SEQUENCE [LARGE SCALE GENOMIC DNA]</scope>
    <source>
        <strain evidence="2 3">UAMH5409</strain>
    </source>
</reference>
<feature type="chain" id="PRO_5012044231" description="Ecp2 effector protein domain-containing protein" evidence="1">
    <location>
        <begin position="25"/>
        <end position="189"/>
    </location>
</feature>
<gene>
    <name evidence="2" type="ORF">AJ79_03349</name>
</gene>
<evidence type="ECO:0008006" key="4">
    <source>
        <dbReference type="Google" id="ProtNLM"/>
    </source>
</evidence>
<comment type="caution">
    <text evidence="2">The sequence shown here is derived from an EMBL/GenBank/DDBJ whole genome shotgun (WGS) entry which is preliminary data.</text>
</comment>
<organism evidence="2 3">
    <name type="scientific">Helicocarpus griseus UAMH5409</name>
    <dbReference type="NCBI Taxonomy" id="1447875"/>
    <lineage>
        <taxon>Eukaryota</taxon>
        <taxon>Fungi</taxon>
        <taxon>Dikarya</taxon>
        <taxon>Ascomycota</taxon>
        <taxon>Pezizomycotina</taxon>
        <taxon>Eurotiomycetes</taxon>
        <taxon>Eurotiomycetidae</taxon>
        <taxon>Onygenales</taxon>
        <taxon>Ajellomycetaceae</taxon>
        <taxon>Helicocarpus</taxon>
    </lineage>
</organism>
<dbReference type="AlphaFoldDB" id="A0A2B7XQ88"/>
<evidence type="ECO:0000313" key="2">
    <source>
        <dbReference type="EMBL" id="PGH13934.1"/>
    </source>
</evidence>
<feature type="signal peptide" evidence="1">
    <location>
        <begin position="1"/>
        <end position="24"/>
    </location>
</feature>
<evidence type="ECO:0000313" key="3">
    <source>
        <dbReference type="Proteomes" id="UP000223968"/>
    </source>
</evidence>
<evidence type="ECO:0000256" key="1">
    <source>
        <dbReference type="SAM" id="SignalP"/>
    </source>
</evidence>
<protein>
    <recommendedName>
        <fullName evidence="4">Ecp2 effector protein domain-containing protein</fullName>
    </recommendedName>
</protein>
<dbReference type="Proteomes" id="UP000223968">
    <property type="component" value="Unassembled WGS sequence"/>
</dbReference>
<keyword evidence="1" id="KW-0732">Signal</keyword>
<name>A0A2B7XQ88_9EURO</name>